<proteinExistence type="predicted"/>
<sequence length="531" mass="59600">MSISTPAEAAEPSVINSFPSELLARIFHAGTELEVDDPRARPCLITYCSISSRWRTVCQLSPELWTNIRVPFHQTAHQDVVAWTATWLERSKSCLFDLTIDFPEPPSDSALSAAAQLLRDTLLTIIPHVARLRRLHFNAHTHYSLARPILNPLRVEAPQLIDLQLQFYLGDDFINMGPGYIIPYAFTSAPCLQRQSVRGVPLQFPLQGLTSLEIHGAYPEESIFRDLSLQSPGLGELVLTKLNPMLDPADNANSSIVFPALRALTVSFARKVYAPRTCILAFISPPNLTHLEIRGVNVPDPDTSLPNPAILTKLHTLCLEEVLVQHPINSSQSPTLPTFYLTLPSVKHLKLISTAPQPLFPAEPERKPLLRSRSGELRSRKSAGLLPHPSQPRAAEIDFRVLSRDKTQPVKLPFSPEAAASSSKPYPHWPNLTTITLDAIRARDLLWLCTLVATRSEIDTVYLSRSAKRHLASSLSIKRGDEKSKDVFSCWEFAERKPLVRVPQLEKGDIDPVQWLEERVKVFDFCRKERF</sequence>
<evidence type="ECO:0000256" key="1">
    <source>
        <dbReference type="SAM" id="MobiDB-lite"/>
    </source>
</evidence>
<keyword evidence="3" id="KW-1185">Reference proteome</keyword>
<dbReference type="Proteomes" id="UP000799118">
    <property type="component" value="Unassembled WGS sequence"/>
</dbReference>
<protein>
    <recommendedName>
        <fullName evidence="4">F-box domain-containing protein</fullName>
    </recommendedName>
</protein>
<evidence type="ECO:0008006" key="4">
    <source>
        <dbReference type="Google" id="ProtNLM"/>
    </source>
</evidence>
<feature type="region of interest" description="Disordered" evidence="1">
    <location>
        <begin position="359"/>
        <end position="390"/>
    </location>
</feature>
<name>A0A6A4HCC1_9AGAR</name>
<accession>A0A6A4HCC1</accession>
<dbReference type="SUPFAM" id="SSF52047">
    <property type="entry name" value="RNI-like"/>
    <property type="match status" value="1"/>
</dbReference>
<feature type="compositionally biased region" description="Basic and acidic residues" evidence="1">
    <location>
        <begin position="363"/>
        <end position="379"/>
    </location>
</feature>
<dbReference type="OrthoDB" id="3048040at2759"/>
<dbReference type="EMBL" id="ML769544">
    <property type="protein sequence ID" value="KAE9394745.1"/>
    <property type="molecule type" value="Genomic_DNA"/>
</dbReference>
<dbReference type="AlphaFoldDB" id="A0A6A4HCC1"/>
<organism evidence="2 3">
    <name type="scientific">Gymnopus androsaceus JB14</name>
    <dbReference type="NCBI Taxonomy" id="1447944"/>
    <lineage>
        <taxon>Eukaryota</taxon>
        <taxon>Fungi</taxon>
        <taxon>Dikarya</taxon>
        <taxon>Basidiomycota</taxon>
        <taxon>Agaricomycotina</taxon>
        <taxon>Agaricomycetes</taxon>
        <taxon>Agaricomycetidae</taxon>
        <taxon>Agaricales</taxon>
        <taxon>Marasmiineae</taxon>
        <taxon>Omphalotaceae</taxon>
        <taxon>Gymnopus</taxon>
    </lineage>
</organism>
<reference evidence="2" key="1">
    <citation type="journal article" date="2019" name="Environ. Microbiol.">
        <title>Fungal ecological strategies reflected in gene transcription - a case study of two litter decomposers.</title>
        <authorList>
            <person name="Barbi F."/>
            <person name="Kohler A."/>
            <person name="Barry K."/>
            <person name="Baskaran P."/>
            <person name="Daum C."/>
            <person name="Fauchery L."/>
            <person name="Ihrmark K."/>
            <person name="Kuo A."/>
            <person name="LaButti K."/>
            <person name="Lipzen A."/>
            <person name="Morin E."/>
            <person name="Grigoriev I.V."/>
            <person name="Henrissat B."/>
            <person name="Lindahl B."/>
            <person name="Martin F."/>
        </authorList>
    </citation>
    <scope>NUCLEOTIDE SEQUENCE</scope>
    <source>
        <strain evidence="2">JB14</strain>
    </source>
</reference>
<evidence type="ECO:0000313" key="2">
    <source>
        <dbReference type="EMBL" id="KAE9394745.1"/>
    </source>
</evidence>
<gene>
    <name evidence="2" type="ORF">BT96DRAFT_998253</name>
</gene>
<evidence type="ECO:0000313" key="3">
    <source>
        <dbReference type="Proteomes" id="UP000799118"/>
    </source>
</evidence>